<dbReference type="PANTHER" id="PTHR24148:SF64">
    <property type="entry name" value="HETEROKARYON INCOMPATIBILITY DOMAIN-CONTAINING PROTEIN"/>
    <property type="match status" value="1"/>
</dbReference>
<feature type="domain" description="AB hydrolase-1" evidence="1">
    <location>
        <begin position="20"/>
        <end position="137"/>
    </location>
</feature>
<dbReference type="InterPro" id="IPR052895">
    <property type="entry name" value="HetReg/Transcr_Mod"/>
</dbReference>
<dbReference type="Proteomes" id="UP001140562">
    <property type="component" value="Unassembled WGS sequence"/>
</dbReference>
<dbReference type="SUPFAM" id="SSF53474">
    <property type="entry name" value="alpha/beta-Hydrolases"/>
    <property type="match status" value="1"/>
</dbReference>
<evidence type="ECO:0000313" key="3">
    <source>
        <dbReference type="EMBL" id="KAJ4331382.1"/>
    </source>
</evidence>
<evidence type="ECO:0000259" key="2">
    <source>
        <dbReference type="Pfam" id="PF06985"/>
    </source>
</evidence>
<comment type="caution">
    <text evidence="3">The sequence shown here is derived from an EMBL/GenBank/DDBJ whole genome shotgun (WGS) entry which is preliminary data.</text>
</comment>
<dbReference type="Pfam" id="PF06985">
    <property type="entry name" value="HET"/>
    <property type="match status" value="1"/>
</dbReference>
<dbReference type="EMBL" id="JAPEUV010000152">
    <property type="protein sequence ID" value="KAJ4331382.1"/>
    <property type="molecule type" value="Genomic_DNA"/>
</dbReference>
<dbReference type="EC" id="2.4.1.1" evidence="3"/>
<keyword evidence="3" id="KW-0328">Glycosyltransferase</keyword>
<evidence type="ECO:0000313" key="4">
    <source>
        <dbReference type="Proteomes" id="UP001140562"/>
    </source>
</evidence>
<dbReference type="Pfam" id="PF00561">
    <property type="entry name" value="Abhydrolase_1"/>
    <property type="match status" value="1"/>
</dbReference>
<gene>
    <name evidence="3" type="primary">GPH1_2</name>
    <name evidence="3" type="ORF">N0V87_009226</name>
</gene>
<sequence length="744" mass="82537">MPFLELPNAKLHYDTFGSGPLLLCIPGADGRGAVFHDVAKHLSRSFTVVCYDRRGYSRSQHVGAQDLNNRLSTDAADASALIGYLSTEAVAVFGTSSGAIVATQLLIQHPNRVRTLIAHEPPAFALLPEESRAQAAGLIERIYNLYRGQGVQTAMEMFSGGLSAGEEGAKMRFCMDPTRGDEIRANSMYWFEFELRQYTQAKSDHLFLYKKAHVPVPSLAYSPTSTSSNFIQISTTILPQYSDISSTMQFTQLLTLLVSVPFLVAANPVNLETSLNVGRSLLERRGGKDFCGSDLRSAGDSCTFGSAESEPHACGIKDRSVVLECRDGKWAIDHRCPVRMMQTIYSNAARVVVWLGEAETTDELALEVLKAINGPWAMYRDSYGREIPLWTGHNTANHDARLAAQIPDAAFDALAAFLLKPWFSRIWIVQELICASELSIWCGPQTLNEDFPVLEAAARLYTMTNCTTKTSLGTTVLKDKKTEGTGRSKMMCAGRLWSFKIAKENGMSGILWFLLITRCFDATDPRDKIFALVGLVSNVSEEFIDYSKSYDTVVREFSHMLLDGRIETTSGSIFDLWSCITKDEHDDLSGPSWAVDWLKLRDSGYTPLMSQYQSDHLTIHRKPEIHFSEADKGEELHVRGIVFDTVTHIVPSPIVMRQLVPQSEFLTFKHVPSYNKWHTDAIITVATTNASPDNIYQATGQSLYNAFWRTLCSATSRGDGWSISNKSATMRISRAGAYASGIND</sequence>
<keyword evidence="3" id="KW-0808">Transferase</keyword>
<protein>
    <submittedName>
        <fullName evidence="3">Non-essential glycogen phosphorylase</fullName>
        <ecNumber evidence="3">2.4.1.1</ecNumber>
    </submittedName>
</protein>
<accession>A0A9W8WS27</accession>
<keyword evidence="4" id="KW-1185">Reference proteome</keyword>
<organism evidence="3 4">
    <name type="scientific">Didymella glomerata</name>
    <dbReference type="NCBI Taxonomy" id="749621"/>
    <lineage>
        <taxon>Eukaryota</taxon>
        <taxon>Fungi</taxon>
        <taxon>Dikarya</taxon>
        <taxon>Ascomycota</taxon>
        <taxon>Pezizomycotina</taxon>
        <taxon>Dothideomycetes</taxon>
        <taxon>Pleosporomycetidae</taxon>
        <taxon>Pleosporales</taxon>
        <taxon>Pleosporineae</taxon>
        <taxon>Didymellaceae</taxon>
        <taxon>Didymella</taxon>
    </lineage>
</organism>
<dbReference type="OrthoDB" id="408373at2759"/>
<feature type="domain" description="Heterokaryon incompatibility" evidence="2">
    <location>
        <begin position="337"/>
        <end position="431"/>
    </location>
</feature>
<proteinExistence type="predicted"/>
<evidence type="ECO:0000259" key="1">
    <source>
        <dbReference type="Pfam" id="PF00561"/>
    </source>
</evidence>
<dbReference type="GO" id="GO:0004645">
    <property type="term" value="F:1,4-alpha-oligoglucan phosphorylase activity"/>
    <property type="evidence" value="ECO:0007669"/>
    <property type="project" value="UniProtKB-EC"/>
</dbReference>
<dbReference type="PANTHER" id="PTHR24148">
    <property type="entry name" value="ANKYRIN REPEAT DOMAIN-CONTAINING PROTEIN 39 HOMOLOG-RELATED"/>
    <property type="match status" value="1"/>
</dbReference>
<dbReference type="AlphaFoldDB" id="A0A9W8WS27"/>
<dbReference type="InterPro" id="IPR000073">
    <property type="entry name" value="AB_hydrolase_1"/>
</dbReference>
<name>A0A9W8WS27_9PLEO</name>
<dbReference type="Gene3D" id="3.40.50.1820">
    <property type="entry name" value="alpha/beta hydrolase"/>
    <property type="match status" value="1"/>
</dbReference>
<reference evidence="3" key="1">
    <citation type="submission" date="2022-10" db="EMBL/GenBank/DDBJ databases">
        <title>Tapping the CABI collections for fungal endophytes: first genome assemblies for Collariella, Neodidymelliopsis, Ascochyta clinopodiicola, Didymella pomorum, Didymosphaeria variabile, Neocosmospora piperis and Neocucurbitaria cava.</title>
        <authorList>
            <person name="Hill R."/>
        </authorList>
    </citation>
    <scope>NUCLEOTIDE SEQUENCE</scope>
    <source>
        <strain evidence="3">IMI 360193</strain>
    </source>
</reference>
<dbReference type="InterPro" id="IPR010730">
    <property type="entry name" value="HET"/>
</dbReference>
<dbReference type="InterPro" id="IPR029058">
    <property type="entry name" value="AB_hydrolase_fold"/>
</dbReference>